<dbReference type="RefSeq" id="XP_006812933.1">
    <property type="nucleotide sequence ID" value="XM_006812870.1"/>
</dbReference>
<dbReference type="GeneID" id="100367104"/>
<dbReference type="InterPro" id="IPR001680">
    <property type="entry name" value="WD40_rpt"/>
</dbReference>
<feature type="region of interest" description="Disordered" evidence="4">
    <location>
        <begin position="511"/>
        <end position="559"/>
    </location>
</feature>
<dbReference type="InterPro" id="IPR019775">
    <property type="entry name" value="WD40_repeat_CS"/>
</dbReference>
<evidence type="ECO:0000256" key="1">
    <source>
        <dbReference type="ARBA" id="ARBA00022574"/>
    </source>
</evidence>
<dbReference type="PROSITE" id="PS50082">
    <property type="entry name" value="WD_REPEATS_2"/>
    <property type="match status" value="1"/>
</dbReference>
<gene>
    <name evidence="7" type="primary">LOC100367104</name>
</gene>
<feature type="compositionally biased region" description="Polar residues" evidence="4">
    <location>
        <begin position="303"/>
        <end position="322"/>
    </location>
</feature>
<feature type="compositionally biased region" description="Polar residues" evidence="4">
    <location>
        <begin position="354"/>
        <end position="374"/>
    </location>
</feature>
<dbReference type="InterPro" id="IPR036322">
    <property type="entry name" value="WD40_repeat_dom_sf"/>
</dbReference>
<dbReference type="SUPFAM" id="SSF50978">
    <property type="entry name" value="WD40 repeat-like"/>
    <property type="match status" value="1"/>
</dbReference>
<evidence type="ECO:0000256" key="2">
    <source>
        <dbReference type="ARBA" id="ARBA00022737"/>
    </source>
</evidence>
<keyword evidence="2" id="KW-0677">Repeat</keyword>
<dbReference type="Proteomes" id="UP000694865">
    <property type="component" value="Unplaced"/>
</dbReference>
<feature type="repeat" description="WD" evidence="3">
    <location>
        <begin position="79"/>
        <end position="112"/>
    </location>
</feature>
<organism evidence="6 7">
    <name type="scientific">Saccoglossus kowalevskii</name>
    <name type="common">Acorn worm</name>
    <dbReference type="NCBI Taxonomy" id="10224"/>
    <lineage>
        <taxon>Eukaryota</taxon>
        <taxon>Metazoa</taxon>
        <taxon>Hemichordata</taxon>
        <taxon>Enteropneusta</taxon>
        <taxon>Harrimaniidae</taxon>
        <taxon>Saccoglossus</taxon>
    </lineage>
</organism>
<keyword evidence="1 3" id="KW-0853">WD repeat</keyword>
<reference evidence="7" key="1">
    <citation type="submission" date="2025-08" db="UniProtKB">
        <authorList>
            <consortium name="RefSeq"/>
        </authorList>
    </citation>
    <scope>IDENTIFICATION</scope>
    <source>
        <tissue evidence="7">Testes</tissue>
    </source>
</reference>
<proteinExistence type="predicted"/>
<accession>A0ABM0LYU2</accession>
<feature type="region of interest" description="Disordered" evidence="4">
    <location>
        <begin position="303"/>
        <end position="379"/>
    </location>
</feature>
<dbReference type="InterPro" id="IPR052818">
    <property type="entry name" value="NEDD1_Spindle_Assembly"/>
</dbReference>
<evidence type="ECO:0000256" key="4">
    <source>
        <dbReference type="SAM" id="MobiDB-lite"/>
    </source>
</evidence>
<dbReference type="PANTHER" id="PTHR44414">
    <property type="entry name" value="PROTEIN NEDD1"/>
    <property type="match status" value="1"/>
</dbReference>
<evidence type="ECO:0000259" key="5">
    <source>
        <dbReference type="Pfam" id="PF23760"/>
    </source>
</evidence>
<name>A0ABM0LYU2_SACKO</name>
<keyword evidence="6" id="KW-1185">Reference proteome</keyword>
<protein>
    <submittedName>
        <fullName evidence="7">LOW QUALITY PROTEIN: protein NEDD1-like</fullName>
    </submittedName>
</protein>
<evidence type="ECO:0000313" key="7">
    <source>
        <dbReference type="RefSeq" id="XP_006812933.1"/>
    </source>
</evidence>
<dbReference type="PANTHER" id="PTHR44414:SF1">
    <property type="entry name" value="PROTEIN NEDD1"/>
    <property type="match status" value="1"/>
</dbReference>
<feature type="domain" description="DDB1- and CUL4-associated factor 12 beta-propeller" evidence="5">
    <location>
        <begin position="26"/>
        <end position="284"/>
    </location>
</feature>
<evidence type="ECO:0000313" key="6">
    <source>
        <dbReference type="Proteomes" id="UP000694865"/>
    </source>
</evidence>
<evidence type="ECO:0000256" key="3">
    <source>
        <dbReference type="PROSITE-ProRule" id="PRU00221"/>
    </source>
</evidence>
<feature type="compositionally biased region" description="Low complexity" evidence="4">
    <location>
        <begin position="528"/>
        <end position="543"/>
    </location>
</feature>
<dbReference type="Pfam" id="PF23760">
    <property type="entry name" value="Beta-prop_DCAF12"/>
    <property type="match status" value="1"/>
</dbReference>
<sequence length="641" mass="69828">MSEMKLVSAGDDIKIWDTSSMNIIKQFNPHSSGLSCVRWSHCNNFLASAATVGDKITLTSLKKLPNIVSDHIADGEKQTTLAFVSNSRYVVSGGKNKVVSIWDAKTKKLKKTFKDHSDTVTCIAVNFNDTYIASGATNGNILLNNVITGQCFSPLTLPNAHAIRGLQYSHFKKHLMGSVSDDGSLHLWDSVARRHLASFTDTHRAPATDICFSPVNDMLIVTVGLDKRIVCYDAQGKSAIKTIVTDAPLTSVDFMNDGVSFAVGSSRGQIKLFDLRMSASPKSEIQAHKSSVQCLAYQTNSNKNDTISNKTRRTNVTSTVNSRKVPPVIGVDSGKAESDSAESEQENIDYGNKPTRQTAPVTSNDEVFSPLSNNDHYKNHYTPETYKIIPTAKDDVKEVNDPTSIFSPLSDNISNVPATTRRLPLSSGDDSPFMQPSSRLLPSTSTHHIITDTSPVITSPYPHVPSPGSIQPPVPVSNRNINNGFGSRPPVASLSEIAPVRVASRHFPSISSPTVSSPYLQTPTTLPSTSQRGLSGSSSSSVSADIAGDGEGAVGGAPLASSAHQQPFQVEFIRNMIDDAVEDARMSLHRDVVNLQVEMIRQFQIQMYEMRQEMAKYSVNEALVAEIERLKEENRQLKTKY</sequence>
<dbReference type="InterPro" id="IPR015943">
    <property type="entry name" value="WD40/YVTN_repeat-like_dom_sf"/>
</dbReference>
<dbReference type="InterPro" id="IPR056151">
    <property type="entry name" value="Beta-prop_DCAF12"/>
</dbReference>
<dbReference type="PROSITE" id="PS00678">
    <property type="entry name" value="WD_REPEATS_1"/>
    <property type="match status" value="1"/>
</dbReference>
<feature type="compositionally biased region" description="Polar residues" evidence="4">
    <location>
        <begin position="511"/>
        <end position="527"/>
    </location>
</feature>
<dbReference type="SMART" id="SM00320">
    <property type="entry name" value="WD40"/>
    <property type="match status" value="6"/>
</dbReference>
<dbReference type="Gene3D" id="2.130.10.10">
    <property type="entry name" value="YVTN repeat-like/Quinoprotein amine dehydrogenase"/>
    <property type="match status" value="3"/>
</dbReference>